<dbReference type="PANTHER" id="PTHR46577:SF1">
    <property type="entry name" value="HTH-TYPE TRANSCRIPTIONAL REGULATORY PROTEIN GABR"/>
    <property type="match status" value="1"/>
</dbReference>
<feature type="domain" description="Aminotransferase class I/classII large" evidence="1">
    <location>
        <begin position="6"/>
        <end position="263"/>
    </location>
</feature>
<dbReference type="InterPro" id="IPR004839">
    <property type="entry name" value="Aminotransferase_I/II_large"/>
</dbReference>
<dbReference type="InterPro" id="IPR015421">
    <property type="entry name" value="PyrdxlP-dep_Trfase_major"/>
</dbReference>
<comment type="caution">
    <text evidence="2">The sequence shown here is derived from an EMBL/GenBank/DDBJ whole genome shotgun (WGS) entry which is preliminary data.</text>
</comment>
<dbReference type="Gene3D" id="3.40.640.10">
    <property type="entry name" value="Type I PLP-dependent aspartate aminotransferase-like (Major domain)"/>
    <property type="match status" value="1"/>
</dbReference>
<dbReference type="PANTHER" id="PTHR46577">
    <property type="entry name" value="HTH-TYPE TRANSCRIPTIONAL REGULATORY PROTEIN GABR"/>
    <property type="match status" value="1"/>
</dbReference>
<protein>
    <recommendedName>
        <fullName evidence="1">Aminotransferase class I/classII large domain-containing protein</fullName>
    </recommendedName>
</protein>
<reference evidence="3" key="1">
    <citation type="journal article" date="2019" name="Int. J. Syst. Evol. Microbiol.">
        <title>The Global Catalogue of Microorganisms (GCM) 10K type strain sequencing project: providing services to taxonomists for standard genome sequencing and annotation.</title>
        <authorList>
            <consortium name="The Broad Institute Genomics Platform"/>
            <consortium name="The Broad Institute Genome Sequencing Center for Infectious Disease"/>
            <person name="Wu L."/>
            <person name="Ma J."/>
        </authorList>
    </citation>
    <scope>NUCLEOTIDE SEQUENCE [LARGE SCALE GENOMIC DNA]</scope>
    <source>
        <strain evidence="3">JCM 4087</strain>
    </source>
</reference>
<sequence>MRGVRADPAHIVVCSGFMQGVALLGRVLRRRGVRAIGVEDRGFWGHHESVERAGLRGVPLPVDALGADVTELDRHPGVGAVLLTPAHQFPTGVPLHPDRRTAVVDWAARTGGLVLEDDYDGEFRYDGRKVGALQSLAPDHVVHCGTVSKSLAPGLRLAWMVLPGELAGEVAALKATGEWGTGVLDQLTLAELIASGAYDRHVRSVRLRYRRRRDRLVAALADRAPHIGVTGIAAGLHVVLRLPPGTEAATVRAARERGVALEGLGRFRHPLAGGPDAGDGIVVAYGTPPDHAFSAALAALLEALPPEG</sequence>
<dbReference type="SUPFAM" id="SSF53383">
    <property type="entry name" value="PLP-dependent transferases"/>
    <property type="match status" value="1"/>
</dbReference>
<keyword evidence="3" id="KW-1185">Reference proteome</keyword>
<dbReference type="InterPro" id="IPR051446">
    <property type="entry name" value="HTH_trans_reg/aminotransferase"/>
</dbReference>
<dbReference type="InterPro" id="IPR015424">
    <property type="entry name" value="PyrdxlP-dep_Trfase"/>
</dbReference>
<dbReference type="Pfam" id="PF00155">
    <property type="entry name" value="Aminotran_1_2"/>
    <property type="match status" value="1"/>
</dbReference>
<evidence type="ECO:0000313" key="2">
    <source>
        <dbReference type="EMBL" id="GAA2914155.1"/>
    </source>
</evidence>
<name>A0ABP6IYJ1_STRTU</name>
<dbReference type="CDD" id="cd00609">
    <property type="entry name" value="AAT_like"/>
    <property type="match status" value="1"/>
</dbReference>
<evidence type="ECO:0000313" key="3">
    <source>
        <dbReference type="Proteomes" id="UP001501102"/>
    </source>
</evidence>
<proteinExistence type="predicted"/>
<evidence type="ECO:0000259" key="1">
    <source>
        <dbReference type="Pfam" id="PF00155"/>
    </source>
</evidence>
<organism evidence="2 3">
    <name type="scientific">Streptomyces thioluteus</name>
    <dbReference type="NCBI Taxonomy" id="66431"/>
    <lineage>
        <taxon>Bacteria</taxon>
        <taxon>Bacillati</taxon>
        <taxon>Actinomycetota</taxon>
        <taxon>Actinomycetes</taxon>
        <taxon>Kitasatosporales</taxon>
        <taxon>Streptomycetaceae</taxon>
        <taxon>Streptomyces</taxon>
    </lineage>
</organism>
<gene>
    <name evidence="2" type="ORF">GCM10020221_07320</name>
</gene>
<dbReference type="EMBL" id="BAAAXZ010000028">
    <property type="protein sequence ID" value="GAA2914155.1"/>
    <property type="molecule type" value="Genomic_DNA"/>
</dbReference>
<dbReference type="Proteomes" id="UP001501102">
    <property type="component" value="Unassembled WGS sequence"/>
</dbReference>
<accession>A0ABP6IYJ1</accession>